<protein>
    <recommendedName>
        <fullName evidence="2">DUF935 family protein</fullName>
    </recommendedName>
</protein>
<name>X0SFB5_9ZZZZ</name>
<accession>X0SFB5</accession>
<comment type="caution">
    <text evidence="1">The sequence shown here is derived from an EMBL/GenBank/DDBJ whole genome shotgun (WGS) entry which is preliminary data.</text>
</comment>
<sequence length="412" mass="47580">AEFALEQLYRYRWEISDWRDAIDAAENVHTPDKYDLIEIFHDIVDDYAVFSAMQQRTSKVINSKIMFLNPDGSENEDIKPFFCNVDGTQKAWFRKWLKIAQDSKYYGFEVAELGAFINGEFRDISLFKSVNKIPEENLLPTKRVIKKNANAGLTLDNSILMDIGKFANWLTPIGDENDLGLLSKATPYVIYKNIFANWRQHAEIFGQPFREGRTDIFDNERVAQMQKMFEEMVSSTYGIFHPDDEIKFIETTKTDAYKIYDQLITRCDHAITKIFLSQTGTTDEKAYVGSAETHERVLDQIVISDRLDLSEYFSNVLIPKLKNLGFIDSALEVSLTWITEENLSLNSWAEIIAKLAPIYEIPPEEITRIFNIEAEEKEVETPAFGGAPDKVGDIMKKTQNFYKKLWRGEKID</sequence>
<evidence type="ECO:0008006" key="2">
    <source>
        <dbReference type="Google" id="ProtNLM"/>
    </source>
</evidence>
<reference evidence="1" key="1">
    <citation type="journal article" date="2014" name="Front. Microbiol.">
        <title>High frequency of phylogenetically diverse reductive dehalogenase-homologous genes in deep subseafloor sedimentary metagenomes.</title>
        <authorList>
            <person name="Kawai M."/>
            <person name="Futagami T."/>
            <person name="Toyoda A."/>
            <person name="Takaki Y."/>
            <person name="Nishi S."/>
            <person name="Hori S."/>
            <person name="Arai W."/>
            <person name="Tsubouchi T."/>
            <person name="Morono Y."/>
            <person name="Uchiyama I."/>
            <person name="Ito T."/>
            <person name="Fujiyama A."/>
            <person name="Inagaki F."/>
            <person name="Takami H."/>
        </authorList>
    </citation>
    <scope>NUCLEOTIDE SEQUENCE</scope>
    <source>
        <strain evidence="1">Expedition CK06-06</strain>
    </source>
</reference>
<gene>
    <name evidence="1" type="ORF">S01H1_05579</name>
</gene>
<dbReference type="Pfam" id="PF06074">
    <property type="entry name" value="Portal_Mu"/>
    <property type="match status" value="1"/>
</dbReference>
<feature type="non-terminal residue" evidence="1">
    <location>
        <position position="1"/>
    </location>
</feature>
<organism evidence="1">
    <name type="scientific">marine sediment metagenome</name>
    <dbReference type="NCBI Taxonomy" id="412755"/>
    <lineage>
        <taxon>unclassified sequences</taxon>
        <taxon>metagenomes</taxon>
        <taxon>ecological metagenomes</taxon>
    </lineage>
</organism>
<dbReference type="EMBL" id="BARS01002902">
    <property type="protein sequence ID" value="GAF74567.1"/>
    <property type="molecule type" value="Genomic_DNA"/>
</dbReference>
<proteinExistence type="predicted"/>
<dbReference type="AlphaFoldDB" id="X0SFB5"/>
<evidence type="ECO:0000313" key="1">
    <source>
        <dbReference type="EMBL" id="GAF74567.1"/>
    </source>
</evidence>
<dbReference type="InterPro" id="IPR009279">
    <property type="entry name" value="Portal_Mu"/>
</dbReference>